<keyword evidence="2" id="KW-1185">Reference proteome</keyword>
<evidence type="ECO:0000313" key="1">
    <source>
        <dbReference type="EMBL" id="KAK7728277.1"/>
    </source>
</evidence>
<organism evidence="1 2">
    <name type="scientific">Diaporthe eres</name>
    <name type="common">Phomopsis oblonga</name>
    <dbReference type="NCBI Taxonomy" id="83184"/>
    <lineage>
        <taxon>Eukaryota</taxon>
        <taxon>Fungi</taxon>
        <taxon>Dikarya</taxon>
        <taxon>Ascomycota</taxon>
        <taxon>Pezizomycotina</taxon>
        <taxon>Sordariomycetes</taxon>
        <taxon>Sordariomycetidae</taxon>
        <taxon>Diaporthales</taxon>
        <taxon>Diaporthaceae</taxon>
        <taxon>Diaporthe</taxon>
        <taxon>Diaporthe eres species complex</taxon>
    </lineage>
</organism>
<name>A0ABR1P7C6_DIAER</name>
<reference evidence="1 2" key="1">
    <citation type="submission" date="2024-02" db="EMBL/GenBank/DDBJ databases">
        <title>De novo assembly and annotation of 12 fungi associated with fruit tree decline syndrome in Ontario, Canada.</title>
        <authorList>
            <person name="Sulman M."/>
            <person name="Ellouze W."/>
            <person name="Ilyukhin E."/>
        </authorList>
    </citation>
    <scope>NUCLEOTIDE SEQUENCE [LARGE SCALE GENOMIC DNA]</scope>
    <source>
        <strain evidence="1 2">M169</strain>
    </source>
</reference>
<dbReference type="Proteomes" id="UP001430848">
    <property type="component" value="Unassembled WGS sequence"/>
</dbReference>
<comment type="caution">
    <text evidence="1">The sequence shown here is derived from an EMBL/GenBank/DDBJ whole genome shotgun (WGS) entry which is preliminary data.</text>
</comment>
<dbReference type="EMBL" id="JAKNSF020000034">
    <property type="protein sequence ID" value="KAK7728277.1"/>
    <property type="molecule type" value="Genomic_DNA"/>
</dbReference>
<evidence type="ECO:0000313" key="2">
    <source>
        <dbReference type="Proteomes" id="UP001430848"/>
    </source>
</evidence>
<protein>
    <submittedName>
        <fullName evidence="1">Uncharacterized protein</fullName>
    </submittedName>
</protein>
<accession>A0ABR1P7C6</accession>
<sequence length="97" mass="11070">MADIIQAAGAFSKVEAVILETLADIPEMMDDAKRYIEIYRGCQDQLLEKSTFQLYLSVLKALNQIMQFFVDSPLNSIVQVMQATKNKKVLEGKRERK</sequence>
<proteinExistence type="predicted"/>
<gene>
    <name evidence="1" type="ORF">SLS63_006725</name>
</gene>